<reference evidence="5" key="1">
    <citation type="submission" date="2022-11" db="EMBL/GenBank/DDBJ databases">
        <title>Alteromonas sp. nov., isolated from sea water of the Qingdao.</title>
        <authorList>
            <person name="Wang Q."/>
        </authorList>
    </citation>
    <scope>NUCLEOTIDE SEQUENCE</scope>
    <source>
        <strain evidence="5">ASW11-7</strain>
    </source>
</reference>
<dbReference type="InterPro" id="IPR005320">
    <property type="entry name" value="Peptidase_S51"/>
</dbReference>
<dbReference type="EC" id="3.4.13.21" evidence="5"/>
<evidence type="ECO:0000313" key="5">
    <source>
        <dbReference type="EMBL" id="MCW8107882.1"/>
    </source>
</evidence>
<dbReference type="PANTHER" id="PTHR20842:SF0">
    <property type="entry name" value="ALPHA-ASPARTYL DIPEPTIDASE"/>
    <property type="match status" value="1"/>
</dbReference>
<dbReference type="Proteomes" id="UP001142810">
    <property type="component" value="Unassembled WGS sequence"/>
</dbReference>
<evidence type="ECO:0000256" key="4">
    <source>
        <dbReference type="ARBA" id="ARBA00022825"/>
    </source>
</evidence>
<dbReference type="NCBIfam" id="NF003642">
    <property type="entry name" value="PRK05282.1"/>
    <property type="match status" value="1"/>
</dbReference>
<dbReference type="Pfam" id="PF03575">
    <property type="entry name" value="Peptidase_S51"/>
    <property type="match status" value="1"/>
</dbReference>
<evidence type="ECO:0000256" key="3">
    <source>
        <dbReference type="ARBA" id="ARBA00022801"/>
    </source>
</evidence>
<keyword evidence="6" id="KW-1185">Reference proteome</keyword>
<dbReference type="SUPFAM" id="SSF52317">
    <property type="entry name" value="Class I glutamine amidotransferase-like"/>
    <property type="match status" value="1"/>
</dbReference>
<gene>
    <name evidence="5" type="primary">pepE</name>
    <name evidence="5" type="ORF">OPS25_05140</name>
</gene>
<evidence type="ECO:0000256" key="2">
    <source>
        <dbReference type="ARBA" id="ARBA00022670"/>
    </source>
</evidence>
<dbReference type="CDD" id="cd03146">
    <property type="entry name" value="GAT1_Peptidase_E"/>
    <property type="match status" value="1"/>
</dbReference>
<dbReference type="PANTHER" id="PTHR20842">
    <property type="entry name" value="PROTEASE S51 ALPHA-ASPARTYL DIPEPTIDASE"/>
    <property type="match status" value="1"/>
</dbReference>
<sequence length="237" mass="26313">MTSHVLMLSSSRAGTENYLEHAKQPILSHLGTRREILFIPYAGVSIEWDEYTEKVQEALPECKIRGLHTFEDPLRALLEANANSQAIAVGGGNTFHLLATLYHYGMVEPLRQVIADGTPYIGWSAGSNICGATIRTTNDMPIIEPHSFNALNILPCQINPHYTDYHPPGHNGETRDDRLQEFTRLHPTIPVLAIREGTALRLSKGELTLVGENGGFVFLGKDKKPIEAGENLTEYLR</sequence>
<dbReference type="GO" id="GO:0016805">
    <property type="term" value="F:dipeptidase activity"/>
    <property type="evidence" value="ECO:0007669"/>
    <property type="project" value="UniProtKB-KW"/>
</dbReference>
<evidence type="ECO:0000256" key="1">
    <source>
        <dbReference type="ARBA" id="ARBA00006534"/>
    </source>
</evidence>
<dbReference type="InterPro" id="IPR029062">
    <property type="entry name" value="Class_I_gatase-like"/>
</dbReference>
<comment type="similarity">
    <text evidence="1">Belongs to the peptidase S51 family.</text>
</comment>
<keyword evidence="3 5" id="KW-0378">Hydrolase</keyword>
<keyword evidence="5" id="KW-0224">Dipeptidase</keyword>
<dbReference type="Gene3D" id="3.40.50.880">
    <property type="match status" value="1"/>
</dbReference>
<evidence type="ECO:0000313" key="6">
    <source>
        <dbReference type="Proteomes" id="UP001142810"/>
    </source>
</evidence>
<protein>
    <submittedName>
        <fullName evidence="5">Dipeptidase PepE</fullName>
        <ecNumber evidence="5">3.4.13.21</ecNumber>
    </submittedName>
</protein>
<accession>A0ABT3P556</accession>
<name>A0ABT3P556_9ALTE</name>
<keyword evidence="2" id="KW-0645">Protease</keyword>
<organism evidence="5 6">
    <name type="scientific">Alteromonas aquimaris</name>
    <dbReference type="NCBI Taxonomy" id="2998417"/>
    <lineage>
        <taxon>Bacteria</taxon>
        <taxon>Pseudomonadati</taxon>
        <taxon>Pseudomonadota</taxon>
        <taxon>Gammaproteobacteria</taxon>
        <taxon>Alteromonadales</taxon>
        <taxon>Alteromonadaceae</taxon>
        <taxon>Alteromonas/Salinimonas group</taxon>
        <taxon>Alteromonas</taxon>
    </lineage>
</organism>
<comment type="caution">
    <text evidence="5">The sequence shown here is derived from an EMBL/GenBank/DDBJ whole genome shotgun (WGS) entry which is preliminary data.</text>
</comment>
<keyword evidence="4" id="KW-0720">Serine protease</keyword>
<proteinExistence type="inferred from homology"/>
<dbReference type="EMBL" id="JAPFRD010000005">
    <property type="protein sequence ID" value="MCW8107882.1"/>
    <property type="molecule type" value="Genomic_DNA"/>
</dbReference>
<dbReference type="RefSeq" id="WP_265616571.1">
    <property type="nucleotide sequence ID" value="NZ_JAPFRD010000005.1"/>
</dbReference>